<feature type="domain" description="TIL" evidence="2">
    <location>
        <begin position="25"/>
        <end position="80"/>
    </location>
</feature>
<evidence type="ECO:0000313" key="3">
    <source>
        <dbReference type="EMBL" id="KAL2834409.1"/>
    </source>
</evidence>
<keyword evidence="1" id="KW-0732">Signal</keyword>
<name>A0ABR4J370_9EURO</name>
<gene>
    <name evidence="3" type="ORF">BDW59DRAFT_137805</name>
</gene>
<accession>A0ABR4J370</accession>
<feature type="chain" id="PRO_5045241840" description="TIL domain-containing protein" evidence="1">
    <location>
        <begin position="17"/>
        <end position="82"/>
    </location>
</feature>
<evidence type="ECO:0000313" key="4">
    <source>
        <dbReference type="Proteomes" id="UP001610335"/>
    </source>
</evidence>
<dbReference type="InterPro" id="IPR036084">
    <property type="entry name" value="Ser_inhib-like_sf"/>
</dbReference>
<protein>
    <recommendedName>
        <fullName evidence="2">TIL domain-containing protein</fullName>
    </recommendedName>
</protein>
<proteinExistence type="predicted"/>
<sequence>MKLLLILTNLLTTSTAYRAVRNPPCREDETHLECASACYPTCETFDNPAGFCTQQCVIGCHCKEGLLRAESGACVPETECED</sequence>
<dbReference type="SUPFAM" id="SSF57567">
    <property type="entry name" value="Serine protease inhibitors"/>
    <property type="match status" value="1"/>
</dbReference>
<dbReference type="Gene3D" id="2.10.25.10">
    <property type="entry name" value="Laminin"/>
    <property type="match status" value="1"/>
</dbReference>
<dbReference type="EMBL" id="JBFXLS010000002">
    <property type="protein sequence ID" value="KAL2834409.1"/>
    <property type="molecule type" value="Genomic_DNA"/>
</dbReference>
<dbReference type="CDD" id="cd19941">
    <property type="entry name" value="TIL"/>
    <property type="match status" value="1"/>
</dbReference>
<reference evidence="3 4" key="1">
    <citation type="submission" date="2024-07" db="EMBL/GenBank/DDBJ databases">
        <title>Section-level genome sequencing and comparative genomics of Aspergillus sections Usti and Cavernicolus.</title>
        <authorList>
            <consortium name="Lawrence Berkeley National Laboratory"/>
            <person name="Nybo J.L."/>
            <person name="Vesth T.C."/>
            <person name="Theobald S."/>
            <person name="Frisvad J.C."/>
            <person name="Larsen T.O."/>
            <person name="Kjaerboelling I."/>
            <person name="Rothschild-Mancinelli K."/>
            <person name="Lyhne E.K."/>
            <person name="Kogle M.E."/>
            <person name="Barry K."/>
            <person name="Clum A."/>
            <person name="Na H."/>
            <person name="Ledsgaard L."/>
            <person name="Lin J."/>
            <person name="Lipzen A."/>
            <person name="Kuo A."/>
            <person name="Riley R."/>
            <person name="Mondo S."/>
            <person name="LaButti K."/>
            <person name="Haridas S."/>
            <person name="Pangalinan J."/>
            <person name="Salamov A.A."/>
            <person name="Simmons B.A."/>
            <person name="Magnuson J.K."/>
            <person name="Chen J."/>
            <person name="Drula E."/>
            <person name="Henrissat B."/>
            <person name="Wiebenga A."/>
            <person name="Lubbers R.J."/>
            <person name="Gomes A.C."/>
            <person name="Makela M.R."/>
            <person name="Stajich J."/>
            <person name="Grigoriev I.V."/>
            <person name="Mortensen U.H."/>
            <person name="De vries R.P."/>
            <person name="Baker S.E."/>
            <person name="Andersen M.R."/>
        </authorList>
    </citation>
    <scope>NUCLEOTIDE SEQUENCE [LARGE SCALE GENOMIC DNA]</scope>
    <source>
        <strain evidence="3 4">CBS 600.67</strain>
    </source>
</reference>
<dbReference type="InterPro" id="IPR002919">
    <property type="entry name" value="TIL_dom"/>
</dbReference>
<dbReference type="Pfam" id="PF01826">
    <property type="entry name" value="TIL"/>
    <property type="match status" value="1"/>
</dbReference>
<comment type="caution">
    <text evidence="3">The sequence shown here is derived from an EMBL/GenBank/DDBJ whole genome shotgun (WGS) entry which is preliminary data.</text>
</comment>
<keyword evidence="4" id="KW-1185">Reference proteome</keyword>
<evidence type="ECO:0000259" key="2">
    <source>
        <dbReference type="Pfam" id="PF01826"/>
    </source>
</evidence>
<feature type="signal peptide" evidence="1">
    <location>
        <begin position="1"/>
        <end position="16"/>
    </location>
</feature>
<organism evidence="3 4">
    <name type="scientific">Aspergillus cavernicola</name>
    <dbReference type="NCBI Taxonomy" id="176166"/>
    <lineage>
        <taxon>Eukaryota</taxon>
        <taxon>Fungi</taxon>
        <taxon>Dikarya</taxon>
        <taxon>Ascomycota</taxon>
        <taxon>Pezizomycotina</taxon>
        <taxon>Eurotiomycetes</taxon>
        <taxon>Eurotiomycetidae</taxon>
        <taxon>Eurotiales</taxon>
        <taxon>Aspergillaceae</taxon>
        <taxon>Aspergillus</taxon>
        <taxon>Aspergillus subgen. Nidulantes</taxon>
    </lineage>
</organism>
<dbReference type="Proteomes" id="UP001610335">
    <property type="component" value="Unassembled WGS sequence"/>
</dbReference>
<evidence type="ECO:0000256" key="1">
    <source>
        <dbReference type="SAM" id="SignalP"/>
    </source>
</evidence>